<accession>A0A6P1TTL1</accession>
<reference evidence="1 2" key="1">
    <citation type="submission" date="2020-01" db="EMBL/GenBank/DDBJ databases">
        <title>Genome analysis of Anaerocolumna sp. CBA3638.</title>
        <authorList>
            <person name="Kim J."/>
            <person name="Roh S.W."/>
        </authorList>
    </citation>
    <scope>NUCLEOTIDE SEQUENCE [LARGE SCALE GENOMIC DNA]</scope>
    <source>
        <strain evidence="1 2">CBA3638</strain>
    </source>
</reference>
<dbReference type="AlphaFoldDB" id="A0A6P1TTL1"/>
<evidence type="ECO:0000313" key="1">
    <source>
        <dbReference type="EMBL" id="QHQ63281.1"/>
    </source>
</evidence>
<gene>
    <name evidence="1" type="ORF">Ana3638_22955</name>
</gene>
<sequence>MKDMLYQVYCKEQKKVIPVLIPYENDGLGEYIRCDKEECTYKPVNGCKQVKCPADEIFKNAPERIHTL</sequence>
<keyword evidence="2" id="KW-1185">Reference proteome</keyword>
<dbReference type="KEGG" id="anr:Ana3638_22955"/>
<dbReference type="EMBL" id="CP048000">
    <property type="protein sequence ID" value="QHQ63281.1"/>
    <property type="molecule type" value="Genomic_DNA"/>
</dbReference>
<protein>
    <submittedName>
        <fullName evidence="1">Uncharacterized protein</fullName>
    </submittedName>
</protein>
<evidence type="ECO:0000313" key="2">
    <source>
        <dbReference type="Proteomes" id="UP000464314"/>
    </source>
</evidence>
<organism evidence="1 2">
    <name type="scientific">Anaerocolumna sedimenticola</name>
    <dbReference type="NCBI Taxonomy" id="2696063"/>
    <lineage>
        <taxon>Bacteria</taxon>
        <taxon>Bacillati</taxon>
        <taxon>Bacillota</taxon>
        <taxon>Clostridia</taxon>
        <taxon>Lachnospirales</taxon>
        <taxon>Lachnospiraceae</taxon>
        <taxon>Anaerocolumna</taxon>
    </lineage>
</organism>
<proteinExistence type="predicted"/>
<dbReference type="RefSeq" id="WP_161840103.1">
    <property type="nucleotide sequence ID" value="NZ_CP048000.1"/>
</dbReference>
<dbReference type="Proteomes" id="UP000464314">
    <property type="component" value="Chromosome"/>
</dbReference>
<name>A0A6P1TTL1_9FIRM</name>